<dbReference type="InterPro" id="IPR011765">
    <property type="entry name" value="Pept_M16_N"/>
</dbReference>
<dbReference type="Proteomes" id="UP000837801">
    <property type="component" value="Unassembled WGS sequence"/>
</dbReference>
<dbReference type="AlphaFoldDB" id="A0A9P0VW21"/>
<evidence type="ECO:0000256" key="2">
    <source>
        <dbReference type="ARBA" id="ARBA00022670"/>
    </source>
</evidence>
<keyword evidence="3" id="KW-0479">Metal-binding</keyword>
<evidence type="ECO:0000256" key="1">
    <source>
        <dbReference type="ARBA" id="ARBA00007261"/>
    </source>
</evidence>
<evidence type="ECO:0000259" key="7">
    <source>
        <dbReference type="Pfam" id="PF00675"/>
    </source>
</evidence>
<sequence length="1104" mass="127078">MTSTSTIPSAGVSSNVSIITDNGSVEKPLLDNRSYRLVKLNKNNLHVLLIHDPTTDKSAASLDVNVGAFADAKYKVSGLAHFCEHLLFMGTKKYPQENEYSNYLSKHSGHSNAYTAAEHTNYYFEVDSKFLHGALDRFGQFFIEPLFSKSCKDREIKAVDSENKKNLQNDLWRSYQLDKSLSNPKHPYNGFSTGNFQTLHVDPINQGLDVREVLLDYYSNHYSSNIMSLVILGKENLDELEQWAEQIFDSIPNKDLHRPNYDGELIFTPEQLNKVVKQKSVLDHHKLEISFKIPNDQDTNWDSKPGGYFSHLLGHEAEGSLFHYLKQVKGWCNELSAGQHKVCQGSSQFDIDIDLTIEGLNNWEEIVVNTFQYIDMVTRQNKPQKWICDEISKMSEINFKFQQKRGAATTVSKMSNKLIKFYDEGVIPSNFILSSGIIREYNEQKISEYGSWLNKGDNFRIALASQEFEGLDSKEKWYGTEYSFEELPQSLTQKLSHLEENNHFHLPLSNDFIPTDFTLFNKVKKTPETSLKHPYLVKDNTKFQLWYKLDDQFEVPKGTVECVLHLPNSNVSCESSIFSSIWAELIEEELNEIAYYASIVGLSFGIHPWRDGFLIRVSGYNDKLKVLLQKVIAKLVDFEPKSERFEIVKYKLQQDFKNFGYGVPYNQIGTHFLTFVNDKTYTDQERLSILRNKDEITYNQFVNFIGEEGVWKRGIFGEILVHGNFQVSDCEEVYSIFEKTFDNVKEVAQSFDELNSVVRLQNSVIEKGSRYRYELPLEDAKNINSCIEYYIQIGEITPENDKLRVLTDLFCTIINEPCFAQLRTKEQLGYVVFSGFRLIRTSFGFRILIQSERTTDYLEYRIEEFLSKFGQFIYSKLTNEVFDNFKQALRDKKLTKLKNLNEEVSRFWNGIIDGYYDFQIKEKQVKILDDITLAEFQEFFSKYILEENTTGRIIVHLKSQSAPLPSNEKLIHSSIINYLFRNDLHLGSDTLEGLLDGGEGEDKKFDLDELSLKVTQALIDFVPSEQEDGVEGNTIPDKKSFAAKLKDTIEEGLKSPVPSKYPTGQKVSIAEFKNNSKKGGIPAPVVPLKTYYLPTDPEDTESHL</sequence>
<dbReference type="PANTHER" id="PTHR43690:SF18">
    <property type="entry name" value="INSULIN-DEGRADING ENZYME-RELATED"/>
    <property type="match status" value="1"/>
</dbReference>
<feature type="domain" description="Peptidase M16 N-terminal" evidence="7">
    <location>
        <begin position="47"/>
        <end position="185"/>
    </location>
</feature>
<comment type="caution">
    <text evidence="11">The sequence shown here is derived from an EMBL/GenBank/DDBJ whole genome shotgun (WGS) entry which is preliminary data.</text>
</comment>
<gene>
    <name evidence="11" type="ORF">CLIB1423_01S01024</name>
</gene>
<dbReference type="Pfam" id="PF22456">
    <property type="entry name" value="PqqF-like_C_4"/>
    <property type="match status" value="1"/>
</dbReference>
<evidence type="ECO:0000256" key="4">
    <source>
        <dbReference type="ARBA" id="ARBA00022801"/>
    </source>
</evidence>
<name>A0A9P0VW21_9ASCO</name>
<keyword evidence="4" id="KW-0378">Hydrolase</keyword>
<accession>A0A9P0VW21</accession>
<evidence type="ECO:0000259" key="10">
    <source>
        <dbReference type="Pfam" id="PF22456"/>
    </source>
</evidence>
<dbReference type="Pfam" id="PF00675">
    <property type="entry name" value="Peptidase_M16"/>
    <property type="match status" value="1"/>
</dbReference>
<dbReference type="PANTHER" id="PTHR43690">
    <property type="entry name" value="NARDILYSIN"/>
    <property type="match status" value="1"/>
</dbReference>
<keyword evidence="5" id="KW-0862">Zinc</keyword>
<dbReference type="GO" id="GO:0051603">
    <property type="term" value="P:proteolysis involved in protein catabolic process"/>
    <property type="evidence" value="ECO:0007669"/>
    <property type="project" value="TreeGrafter"/>
</dbReference>
<dbReference type="GO" id="GO:0005829">
    <property type="term" value="C:cytosol"/>
    <property type="evidence" value="ECO:0007669"/>
    <property type="project" value="TreeGrafter"/>
</dbReference>
<evidence type="ECO:0000313" key="12">
    <source>
        <dbReference type="Proteomes" id="UP000837801"/>
    </source>
</evidence>
<feature type="domain" description="Coenzyme PQQ synthesis protein F-like C-terminal lobe" evidence="10">
    <location>
        <begin position="810"/>
        <end position="908"/>
    </location>
</feature>
<evidence type="ECO:0000256" key="6">
    <source>
        <dbReference type="ARBA" id="ARBA00023049"/>
    </source>
</evidence>
<dbReference type="InterPro" id="IPR050626">
    <property type="entry name" value="Peptidase_M16"/>
</dbReference>
<comment type="similarity">
    <text evidence="1">Belongs to the peptidase M16 family.</text>
</comment>
<dbReference type="InterPro" id="IPR011249">
    <property type="entry name" value="Metalloenz_LuxS/M16"/>
</dbReference>
<dbReference type="Gene3D" id="3.30.830.10">
    <property type="entry name" value="Metalloenzyme, LuxS/M16 peptidase-like"/>
    <property type="match status" value="4"/>
</dbReference>
<keyword evidence="2" id="KW-0645">Protease</keyword>
<evidence type="ECO:0000313" key="11">
    <source>
        <dbReference type="EMBL" id="CAH2350039.1"/>
    </source>
</evidence>
<dbReference type="Pfam" id="PF16187">
    <property type="entry name" value="Peptidase_M16_M"/>
    <property type="match status" value="1"/>
</dbReference>
<keyword evidence="12" id="KW-1185">Reference proteome</keyword>
<protein>
    <submittedName>
        <fullName evidence="11">A-factor-processing enzyme</fullName>
    </submittedName>
</protein>
<dbReference type="GO" id="GO:0004222">
    <property type="term" value="F:metalloendopeptidase activity"/>
    <property type="evidence" value="ECO:0007669"/>
    <property type="project" value="TreeGrafter"/>
</dbReference>
<dbReference type="GO" id="GO:0005739">
    <property type="term" value="C:mitochondrion"/>
    <property type="evidence" value="ECO:0007669"/>
    <property type="project" value="TreeGrafter"/>
</dbReference>
<evidence type="ECO:0000259" key="8">
    <source>
        <dbReference type="Pfam" id="PF05193"/>
    </source>
</evidence>
<dbReference type="EMBL" id="CAKXYY010000001">
    <property type="protein sequence ID" value="CAH2350039.1"/>
    <property type="molecule type" value="Genomic_DNA"/>
</dbReference>
<feature type="domain" description="Peptidase M16 middle/third" evidence="9">
    <location>
        <begin position="399"/>
        <end position="687"/>
    </location>
</feature>
<dbReference type="GO" id="GO:0043171">
    <property type="term" value="P:peptide catabolic process"/>
    <property type="evidence" value="ECO:0007669"/>
    <property type="project" value="TreeGrafter"/>
</dbReference>
<dbReference type="InterPro" id="IPR032632">
    <property type="entry name" value="Peptidase_M16_M"/>
</dbReference>
<feature type="domain" description="Peptidase M16 C-terminal" evidence="8">
    <location>
        <begin position="211"/>
        <end position="391"/>
    </location>
</feature>
<evidence type="ECO:0000259" key="9">
    <source>
        <dbReference type="Pfam" id="PF16187"/>
    </source>
</evidence>
<evidence type="ECO:0000256" key="3">
    <source>
        <dbReference type="ARBA" id="ARBA00022723"/>
    </source>
</evidence>
<dbReference type="FunFam" id="3.30.830.10:FF:000004">
    <property type="entry name" value="Putative insulin-degrading enzyme"/>
    <property type="match status" value="1"/>
</dbReference>
<dbReference type="Pfam" id="PF05193">
    <property type="entry name" value="Peptidase_M16_C"/>
    <property type="match status" value="1"/>
</dbReference>
<proteinExistence type="inferred from homology"/>
<dbReference type="SUPFAM" id="SSF63411">
    <property type="entry name" value="LuxS/MPP-like metallohydrolase"/>
    <property type="match status" value="4"/>
</dbReference>
<dbReference type="GO" id="GO:0046872">
    <property type="term" value="F:metal ion binding"/>
    <property type="evidence" value="ECO:0007669"/>
    <property type="project" value="UniProtKB-KW"/>
</dbReference>
<reference evidence="11" key="1">
    <citation type="submission" date="2022-03" db="EMBL/GenBank/DDBJ databases">
        <authorList>
            <person name="Legras J.-L."/>
            <person name="Devillers H."/>
            <person name="Grondin C."/>
        </authorList>
    </citation>
    <scope>NUCLEOTIDE SEQUENCE</scope>
    <source>
        <strain evidence="11">CLIB 1423</strain>
    </source>
</reference>
<dbReference type="FunFam" id="3.30.830.10:FF:000005">
    <property type="entry name" value="nardilysin isoform X1"/>
    <property type="match status" value="1"/>
</dbReference>
<dbReference type="OrthoDB" id="952271at2759"/>
<keyword evidence="6" id="KW-0482">Metalloprotease</keyword>
<dbReference type="InterPro" id="IPR007863">
    <property type="entry name" value="Peptidase_M16_C"/>
</dbReference>
<evidence type="ECO:0000256" key="5">
    <source>
        <dbReference type="ARBA" id="ARBA00022833"/>
    </source>
</evidence>
<organism evidence="11 12">
    <name type="scientific">[Candida] railenensis</name>
    <dbReference type="NCBI Taxonomy" id="45579"/>
    <lineage>
        <taxon>Eukaryota</taxon>
        <taxon>Fungi</taxon>
        <taxon>Dikarya</taxon>
        <taxon>Ascomycota</taxon>
        <taxon>Saccharomycotina</taxon>
        <taxon>Pichiomycetes</taxon>
        <taxon>Debaryomycetaceae</taxon>
        <taxon>Kurtzmaniella</taxon>
    </lineage>
</organism>
<dbReference type="InterPro" id="IPR054734">
    <property type="entry name" value="PqqF-like_C_4"/>
</dbReference>